<organism evidence="1">
    <name type="scientific">Tanacetum cinerariifolium</name>
    <name type="common">Dalmatian daisy</name>
    <name type="synonym">Chrysanthemum cinerariifolium</name>
    <dbReference type="NCBI Taxonomy" id="118510"/>
    <lineage>
        <taxon>Eukaryota</taxon>
        <taxon>Viridiplantae</taxon>
        <taxon>Streptophyta</taxon>
        <taxon>Embryophyta</taxon>
        <taxon>Tracheophyta</taxon>
        <taxon>Spermatophyta</taxon>
        <taxon>Magnoliopsida</taxon>
        <taxon>eudicotyledons</taxon>
        <taxon>Gunneridae</taxon>
        <taxon>Pentapetalae</taxon>
        <taxon>asterids</taxon>
        <taxon>campanulids</taxon>
        <taxon>Asterales</taxon>
        <taxon>Asteraceae</taxon>
        <taxon>Asteroideae</taxon>
        <taxon>Anthemideae</taxon>
        <taxon>Anthemidinae</taxon>
        <taxon>Tanacetum</taxon>
    </lineage>
</organism>
<reference evidence="1" key="1">
    <citation type="journal article" date="2019" name="Sci. Rep.">
        <title>Draft genome of Tanacetum cinerariifolium, the natural source of mosquito coil.</title>
        <authorList>
            <person name="Yamashiro T."/>
            <person name="Shiraishi A."/>
            <person name="Satake H."/>
            <person name="Nakayama K."/>
        </authorList>
    </citation>
    <scope>NUCLEOTIDE SEQUENCE</scope>
</reference>
<dbReference type="AlphaFoldDB" id="A0A699GL91"/>
<protein>
    <recommendedName>
        <fullName evidence="2">Transposase</fullName>
    </recommendedName>
</protein>
<evidence type="ECO:0008006" key="2">
    <source>
        <dbReference type="Google" id="ProtNLM"/>
    </source>
</evidence>
<dbReference type="EMBL" id="BKCJ010007535">
    <property type="protein sequence ID" value="GEU77735.1"/>
    <property type="molecule type" value="Genomic_DNA"/>
</dbReference>
<gene>
    <name evidence="1" type="ORF">Tci_049713</name>
</gene>
<name>A0A699GL91_TANCI</name>
<proteinExistence type="predicted"/>
<evidence type="ECO:0000313" key="1">
    <source>
        <dbReference type="EMBL" id="GEU77735.1"/>
    </source>
</evidence>
<comment type="caution">
    <text evidence="1">The sequence shown here is derived from an EMBL/GenBank/DDBJ whole genome shotgun (WGS) entry which is preliminary data.</text>
</comment>
<sequence length="148" mass="16669">MKKGTKPGEPGSSEILEFVDPMSKQRLDEYSKIISEKYKENEEYTKIDDNGSKSPPDDFEVWKGVGTSNRGHALGVGFTTDPAFVLTGTMGSRSIYATHTCSPYEEIRILKKQHDDLKKKMKDVKAQRVADQLALHKTLNDFAKNYPP</sequence>
<accession>A0A699GL91</accession>